<organism evidence="1 2">
    <name type="scientific">Lachnoclostridium phocaeense</name>
    <dbReference type="NCBI Taxonomy" id="1871021"/>
    <lineage>
        <taxon>Bacteria</taxon>
        <taxon>Bacillati</taxon>
        <taxon>Bacillota</taxon>
        <taxon>Clostridia</taxon>
        <taxon>Lachnospirales</taxon>
        <taxon>Lachnospiraceae</taxon>
    </lineage>
</organism>
<protein>
    <submittedName>
        <fullName evidence="1">Uncharacterized protein</fullName>
    </submittedName>
</protein>
<dbReference type="RefSeq" id="WP_303180169.1">
    <property type="nucleotide sequence ID" value="NZ_CAUGIN010000001.1"/>
</dbReference>
<evidence type="ECO:0000313" key="1">
    <source>
        <dbReference type="EMBL" id="HJF95197.1"/>
    </source>
</evidence>
<dbReference type="Proteomes" id="UP000769156">
    <property type="component" value="Unassembled WGS sequence"/>
</dbReference>
<sequence>MFLSEKEYGHAVAVLSGKVEKTPFFAEVEQWFKNAFRLQLYDYYCDCTNGGLPRVRLLLWDRGCAGKMKRGAEFDEKKQRRIAGEFANLCRKYDVHPDYHRPQDVFVCYDTLKDEMQKRVLRQCAGELKALEIPDIWRVEIIFDRVHIFFVTDEQEALHRRDGVCGSVKREVEEIVKQKDVFGAFEDGVQCVFTSRQTLDEKYDGKMFYYTR</sequence>
<name>A0A921I4P2_9FIRM</name>
<gene>
    <name evidence="1" type="ORF">K8V82_10490</name>
</gene>
<dbReference type="EMBL" id="DYVY01000176">
    <property type="protein sequence ID" value="HJF95197.1"/>
    <property type="molecule type" value="Genomic_DNA"/>
</dbReference>
<reference evidence="1" key="2">
    <citation type="submission" date="2021-09" db="EMBL/GenBank/DDBJ databases">
        <authorList>
            <person name="Gilroy R."/>
        </authorList>
    </citation>
    <scope>NUCLEOTIDE SEQUENCE</scope>
    <source>
        <strain evidence="1">ChiSjej5B23-16112</strain>
    </source>
</reference>
<proteinExistence type="predicted"/>
<evidence type="ECO:0000313" key="2">
    <source>
        <dbReference type="Proteomes" id="UP000769156"/>
    </source>
</evidence>
<comment type="caution">
    <text evidence="1">The sequence shown here is derived from an EMBL/GenBank/DDBJ whole genome shotgun (WGS) entry which is preliminary data.</text>
</comment>
<dbReference type="AlphaFoldDB" id="A0A921I4P2"/>
<reference evidence="1" key="1">
    <citation type="journal article" date="2021" name="PeerJ">
        <title>Extensive microbial diversity within the chicken gut microbiome revealed by metagenomics and culture.</title>
        <authorList>
            <person name="Gilroy R."/>
            <person name="Ravi A."/>
            <person name="Getino M."/>
            <person name="Pursley I."/>
            <person name="Horton D.L."/>
            <person name="Alikhan N.F."/>
            <person name="Baker D."/>
            <person name="Gharbi K."/>
            <person name="Hall N."/>
            <person name="Watson M."/>
            <person name="Adriaenssens E.M."/>
            <person name="Foster-Nyarko E."/>
            <person name="Jarju S."/>
            <person name="Secka A."/>
            <person name="Antonio M."/>
            <person name="Oren A."/>
            <person name="Chaudhuri R.R."/>
            <person name="La Ragione R."/>
            <person name="Hildebrand F."/>
            <person name="Pallen M.J."/>
        </authorList>
    </citation>
    <scope>NUCLEOTIDE SEQUENCE</scope>
    <source>
        <strain evidence="1">ChiSjej5B23-16112</strain>
    </source>
</reference>
<accession>A0A921I4P2</accession>